<dbReference type="Pfam" id="PF20504">
    <property type="entry name" value="IntS14_C"/>
    <property type="match status" value="1"/>
</dbReference>
<evidence type="ECO:0000256" key="2">
    <source>
        <dbReference type="ARBA" id="ARBA00016816"/>
    </source>
</evidence>
<evidence type="ECO:0000256" key="1">
    <source>
        <dbReference type="ARBA" id="ARBA00004123"/>
    </source>
</evidence>
<evidence type="ECO:0000256" key="4">
    <source>
        <dbReference type="ARBA" id="ARBA00061449"/>
    </source>
</evidence>
<name>A0A8B6FXU7_MYTGA</name>
<dbReference type="GO" id="GO:0032039">
    <property type="term" value="C:integrator complex"/>
    <property type="evidence" value="ECO:0007669"/>
    <property type="project" value="InterPro"/>
</dbReference>
<dbReference type="Pfam" id="PF19435">
    <property type="entry name" value="IntS14_b-barrel"/>
    <property type="match status" value="1"/>
</dbReference>
<keyword evidence="3" id="KW-0539">Nucleus</keyword>
<dbReference type="CDD" id="cd00198">
    <property type="entry name" value="vWFA"/>
    <property type="match status" value="1"/>
</dbReference>
<dbReference type="Proteomes" id="UP000596742">
    <property type="component" value="Unassembled WGS sequence"/>
</dbReference>
<dbReference type="GO" id="GO:0034472">
    <property type="term" value="P:snRNA 3'-end processing"/>
    <property type="evidence" value="ECO:0007669"/>
    <property type="project" value="TreeGrafter"/>
</dbReference>
<dbReference type="PANTHER" id="PTHR13532:SF3">
    <property type="entry name" value="INTEGRATOR COMPLEX SUBUNIT 14"/>
    <property type="match status" value="1"/>
</dbReference>
<dbReference type="InterPro" id="IPR045814">
    <property type="entry name" value="IntS14_b-barrel"/>
</dbReference>
<evidence type="ECO:0000259" key="8">
    <source>
        <dbReference type="Pfam" id="PF20504"/>
    </source>
</evidence>
<evidence type="ECO:0000256" key="5">
    <source>
        <dbReference type="SAM" id="MobiDB-lite"/>
    </source>
</evidence>
<accession>A0A8B6FXU7</accession>
<feature type="domain" description="VWFA" evidence="6">
    <location>
        <begin position="3"/>
        <end position="118"/>
    </location>
</feature>
<gene>
    <name evidence="9" type="ORF">MGAL_10B075277</name>
</gene>
<comment type="similarity">
    <text evidence="4">Belongs to the Integrator subunit 14 family.</text>
</comment>
<dbReference type="InterPro" id="IPR039841">
    <property type="entry name" value="INTS14"/>
</dbReference>
<dbReference type="EMBL" id="UYJE01007590">
    <property type="protein sequence ID" value="VDI56191.1"/>
    <property type="molecule type" value="Genomic_DNA"/>
</dbReference>
<evidence type="ECO:0000259" key="6">
    <source>
        <dbReference type="Pfam" id="PF13519"/>
    </source>
</evidence>
<feature type="compositionally biased region" description="Basic and acidic residues" evidence="5">
    <location>
        <begin position="289"/>
        <end position="302"/>
    </location>
</feature>
<dbReference type="PANTHER" id="PTHR13532">
    <property type="match status" value="1"/>
</dbReference>
<proteinExistence type="inferred from homology"/>
<feature type="domain" description="Integrator complex subunit 14 beta-barrel" evidence="7">
    <location>
        <begin position="213"/>
        <end position="366"/>
    </location>
</feature>
<feature type="domain" description="Integrator complex subunit 14 C-terminal" evidence="8">
    <location>
        <begin position="414"/>
        <end position="516"/>
    </location>
</feature>
<dbReference type="SUPFAM" id="SSF53300">
    <property type="entry name" value="vWA-like"/>
    <property type="match status" value="1"/>
</dbReference>
<reference evidence="9" key="1">
    <citation type="submission" date="2018-11" db="EMBL/GenBank/DDBJ databases">
        <authorList>
            <person name="Alioto T."/>
            <person name="Alioto T."/>
        </authorList>
    </citation>
    <scope>NUCLEOTIDE SEQUENCE</scope>
</reference>
<keyword evidence="10" id="KW-1185">Reference proteome</keyword>
<comment type="subcellular location">
    <subcellularLocation>
        <location evidence="1">Nucleus</location>
    </subcellularLocation>
</comment>
<evidence type="ECO:0000313" key="9">
    <source>
        <dbReference type="EMBL" id="VDI56191.1"/>
    </source>
</evidence>
<protein>
    <recommendedName>
        <fullName evidence="2">Integrator complex subunit 14</fullName>
    </recommendedName>
</protein>
<sequence>MPTVIALDVSLSMCRPVQIPDCTEEYQRRNLAIHGINTLLDHFSSSCRLEFVSMVVFSYLWEQLVPFTRDFESIKTALSKSETYNTTCIEGAITGIRQLLYDEWNASTASQVILVTDGSIGVGQKSLKNSLQNWDQRDPKVPEDQFPLPFPFPCKLHIAIVGNPNDADIKSSMPYFEKLIEINGQGGEIFTPDNILNLKSVQTMFEELGEKYYSPYHGALHCGNFKCPIQLFPAPEPYDKTDEFEHISVDISKTLEILGFLDIADVASPPMLSRHLVLPMSTKNIKKMEESKQENGEVKKENENEEEPASTEDGKVPSFTVLLHGSLKVEGMVALTQVGENWFGILYSWADSKKKSNLMLSLFTPGDEPVNWIGSLDNLAPISAFTEPPYGEDDNKTPFPVRPNDKRSYAQSCVVWIKQSGLQTDLQKVLRHARKLPDKQQQFYKELNRLRRAALSFGFHDLLDAMGTMLDRECQMLPGSAHPDASMQLAHAANALRSDKATDFTQSIMPLRTNFSQEDG</sequence>
<dbReference type="Pfam" id="PF13519">
    <property type="entry name" value="VWA_2"/>
    <property type="match status" value="1"/>
</dbReference>
<evidence type="ECO:0000259" key="7">
    <source>
        <dbReference type="Pfam" id="PF19435"/>
    </source>
</evidence>
<evidence type="ECO:0000313" key="10">
    <source>
        <dbReference type="Proteomes" id="UP000596742"/>
    </source>
</evidence>
<evidence type="ECO:0000256" key="3">
    <source>
        <dbReference type="ARBA" id="ARBA00023242"/>
    </source>
</evidence>
<comment type="caution">
    <text evidence="9">The sequence shown here is derived from an EMBL/GenBank/DDBJ whole genome shotgun (WGS) entry which is preliminary data.</text>
</comment>
<organism evidence="9 10">
    <name type="scientific">Mytilus galloprovincialis</name>
    <name type="common">Mediterranean mussel</name>
    <dbReference type="NCBI Taxonomy" id="29158"/>
    <lineage>
        <taxon>Eukaryota</taxon>
        <taxon>Metazoa</taxon>
        <taxon>Spiralia</taxon>
        <taxon>Lophotrochozoa</taxon>
        <taxon>Mollusca</taxon>
        <taxon>Bivalvia</taxon>
        <taxon>Autobranchia</taxon>
        <taxon>Pteriomorphia</taxon>
        <taxon>Mytilida</taxon>
        <taxon>Mytiloidea</taxon>
        <taxon>Mytilidae</taxon>
        <taxon>Mytilinae</taxon>
        <taxon>Mytilus</taxon>
    </lineage>
</organism>
<feature type="region of interest" description="Disordered" evidence="5">
    <location>
        <begin position="289"/>
        <end position="315"/>
    </location>
</feature>
<dbReference type="InterPro" id="IPR002035">
    <property type="entry name" value="VWF_A"/>
</dbReference>
<dbReference type="InterPro" id="IPR036465">
    <property type="entry name" value="vWFA_dom_sf"/>
</dbReference>
<dbReference type="InterPro" id="IPR046471">
    <property type="entry name" value="IntS14_C"/>
</dbReference>
<dbReference type="AlphaFoldDB" id="A0A8B6FXU7"/>
<dbReference type="Gene3D" id="3.40.50.410">
    <property type="entry name" value="von Willebrand factor, type A domain"/>
    <property type="match status" value="1"/>
</dbReference>
<dbReference type="OrthoDB" id="2374335at2759"/>